<proteinExistence type="predicted"/>
<gene>
    <name evidence="2" type="ORF">FDP41_005405</name>
</gene>
<dbReference type="AlphaFoldDB" id="A0A6A5BM66"/>
<accession>A0A6A5BM66</accession>
<reference evidence="2 3" key="1">
    <citation type="journal article" date="2019" name="Sci. Rep.">
        <title>Nanopore sequencing improves the draft genome of the human pathogenic amoeba Naegleria fowleri.</title>
        <authorList>
            <person name="Liechti N."/>
            <person name="Schurch N."/>
            <person name="Bruggmann R."/>
            <person name="Wittwer M."/>
        </authorList>
    </citation>
    <scope>NUCLEOTIDE SEQUENCE [LARGE SCALE GENOMIC DNA]</scope>
    <source>
        <strain evidence="2 3">ATCC 30894</strain>
    </source>
</reference>
<dbReference type="GeneID" id="68112623"/>
<protein>
    <recommendedName>
        <fullName evidence="4">NEDD4-binding protein 2-like 1</fullName>
    </recommendedName>
</protein>
<dbReference type="VEuPathDB" id="AmoebaDB:FDP41_005405"/>
<dbReference type="Gene3D" id="3.40.50.300">
    <property type="entry name" value="P-loop containing nucleotide triphosphate hydrolases"/>
    <property type="match status" value="1"/>
</dbReference>
<dbReference type="SUPFAM" id="SSF52540">
    <property type="entry name" value="P-loop containing nucleoside triphosphate hydrolases"/>
    <property type="match status" value="1"/>
</dbReference>
<dbReference type="InterPro" id="IPR027417">
    <property type="entry name" value="P-loop_NTPase"/>
</dbReference>
<organism evidence="2 3">
    <name type="scientific">Naegleria fowleri</name>
    <name type="common">Brain eating amoeba</name>
    <dbReference type="NCBI Taxonomy" id="5763"/>
    <lineage>
        <taxon>Eukaryota</taxon>
        <taxon>Discoba</taxon>
        <taxon>Heterolobosea</taxon>
        <taxon>Tetramitia</taxon>
        <taxon>Eutetramitia</taxon>
        <taxon>Vahlkampfiidae</taxon>
        <taxon>Naegleria</taxon>
    </lineage>
</organism>
<sequence length="193" mass="21741">MLDHHSTVPSTLSSSSLASSSDAALTPTTSTKVMYLLRGISGSGKSTLAAQILHDHNIDIKTSYKEHIFSTDDFFIDPQSGKYNFDPTKLGKAHHWNQTRAQNAMQKGTTPIIIDNTNTQKWEAKPYVLFAKQFSYEVKVLEPQTPWAKNAVELAKRNQHGVPVEAIQRMLDRWETDFTVENILKSNPPTRKK</sequence>
<name>A0A6A5BM66_NAEFO</name>
<dbReference type="PANTHER" id="PTHR13308:SF40">
    <property type="entry name" value="NEDD4-BINDING PROTEIN 2-LIKE 1"/>
    <property type="match status" value="1"/>
</dbReference>
<evidence type="ECO:0008006" key="4">
    <source>
        <dbReference type="Google" id="ProtNLM"/>
    </source>
</evidence>
<feature type="compositionally biased region" description="Low complexity" evidence="1">
    <location>
        <begin position="7"/>
        <end position="22"/>
    </location>
</feature>
<dbReference type="VEuPathDB" id="AmoebaDB:NfTy_065960"/>
<dbReference type="Pfam" id="PF13671">
    <property type="entry name" value="AAA_33"/>
    <property type="match status" value="1"/>
</dbReference>
<dbReference type="EMBL" id="VFQX01000044">
    <property type="protein sequence ID" value="KAF0975411.1"/>
    <property type="molecule type" value="Genomic_DNA"/>
</dbReference>
<dbReference type="PANTHER" id="PTHR13308">
    <property type="entry name" value="NEDD4-BINDING PROTEIN 2-LIKE 1"/>
    <property type="match status" value="1"/>
</dbReference>
<dbReference type="RefSeq" id="XP_044560124.1">
    <property type="nucleotide sequence ID" value="XM_044708926.1"/>
</dbReference>
<keyword evidence="3" id="KW-1185">Reference proteome</keyword>
<dbReference type="Proteomes" id="UP000444721">
    <property type="component" value="Unassembled WGS sequence"/>
</dbReference>
<dbReference type="OMA" id="GYWNTYS"/>
<evidence type="ECO:0000256" key="1">
    <source>
        <dbReference type="SAM" id="MobiDB-lite"/>
    </source>
</evidence>
<comment type="caution">
    <text evidence="2">The sequence shown here is derived from an EMBL/GenBank/DDBJ whole genome shotgun (WGS) entry which is preliminary data.</text>
</comment>
<dbReference type="OrthoDB" id="3231855at2759"/>
<feature type="region of interest" description="Disordered" evidence="1">
    <location>
        <begin position="1"/>
        <end position="22"/>
    </location>
</feature>
<evidence type="ECO:0000313" key="2">
    <source>
        <dbReference type="EMBL" id="KAF0975411.1"/>
    </source>
</evidence>
<dbReference type="InterPro" id="IPR026302">
    <property type="entry name" value="NEDD4-bd_p2"/>
</dbReference>
<evidence type="ECO:0000313" key="3">
    <source>
        <dbReference type="Proteomes" id="UP000444721"/>
    </source>
</evidence>